<dbReference type="Proteomes" id="UP001179121">
    <property type="component" value="Chromosome"/>
</dbReference>
<dbReference type="AlphaFoldDB" id="A0AA86T9M5"/>
<sequence>MAGKRPVFAENFSANLTAIEVFLGPDGRRRFTRLLDRLFDDIIPTLCRFPRSGCSFLERTVQSTKAETLVKDLRRMLRPGDDLREYVMDDYLILYLVRRNEVIFLSIKHHRQLSFDLAQFWLEE</sequence>
<dbReference type="KEGG" id="nti:DNFV4_03283"/>
<evidence type="ECO:0000313" key="3">
    <source>
        <dbReference type="Proteomes" id="UP001179121"/>
    </source>
</evidence>
<dbReference type="EMBL" id="OX365700">
    <property type="protein sequence ID" value="CAI4032853.1"/>
    <property type="molecule type" value="Genomic_DNA"/>
</dbReference>
<dbReference type="Gene3D" id="3.30.2310.20">
    <property type="entry name" value="RelE-like"/>
    <property type="match status" value="1"/>
</dbReference>
<dbReference type="InterPro" id="IPR035093">
    <property type="entry name" value="RelE/ParE_toxin_dom_sf"/>
</dbReference>
<protein>
    <submittedName>
        <fullName evidence="2">Type II toxin-antitoxin system RelE/ParE family toxin</fullName>
    </submittedName>
</protein>
<evidence type="ECO:0000256" key="1">
    <source>
        <dbReference type="ARBA" id="ARBA00022649"/>
    </source>
</evidence>
<dbReference type="Pfam" id="PF05016">
    <property type="entry name" value="ParE_toxin"/>
    <property type="match status" value="1"/>
</dbReference>
<name>A0AA86T9M5_9BACT</name>
<organism evidence="2 3">
    <name type="scientific">Nitrospira tepida</name>
    <dbReference type="NCBI Taxonomy" id="2973512"/>
    <lineage>
        <taxon>Bacteria</taxon>
        <taxon>Pseudomonadati</taxon>
        <taxon>Nitrospirota</taxon>
        <taxon>Nitrospiria</taxon>
        <taxon>Nitrospirales</taxon>
        <taxon>Nitrospiraceae</taxon>
        <taxon>Nitrospira</taxon>
    </lineage>
</organism>
<proteinExistence type="predicted"/>
<evidence type="ECO:0000313" key="2">
    <source>
        <dbReference type="EMBL" id="CAI4032853.1"/>
    </source>
</evidence>
<dbReference type="RefSeq" id="WP_289269561.1">
    <property type="nucleotide sequence ID" value="NZ_OX365700.1"/>
</dbReference>
<dbReference type="InterPro" id="IPR007712">
    <property type="entry name" value="RelE/ParE_toxin"/>
</dbReference>
<keyword evidence="1" id="KW-1277">Toxin-antitoxin system</keyword>
<gene>
    <name evidence="2" type="ORF">DNFV4_03283</name>
</gene>
<accession>A0AA86T9M5</accession>
<keyword evidence="3" id="KW-1185">Reference proteome</keyword>
<reference evidence="2" key="1">
    <citation type="submission" date="2022-10" db="EMBL/GenBank/DDBJ databases">
        <authorList>
            <person name="Koch H."/>
        </authorList>
    </citation>
    <scope>NUCLEOTIDE SEQUENCE</scope>
    <source>
        <strain evidence="2">DNF</strain>
    </source>
</reference>